<gene>
    <name evidence="3" type="ORF">GFB47_02000</name>
</gene>
<name>A0A5Q0TBY2_9VIBR</name>
<evidence type="ECO:0000313" key="4">
    <source>
        <dbReference type="Proteomes" id="UP000348942"/>
    </source>
</evidence>
<dbReference type="PANTHER" id="PTHR38690">
    <property type="entry name" value="PROTEASE-RELATED"/>
    <property type="match status" value="1"/>
</dbReference>
<dbReference type="Pfam" id="PF13116">
    <property type="entry name" value="YhdP"/>
    <property type="match status" value="1"/>
</dbReference>
<keyword evidence="1" id="KW-1133">Transmembrane helix</keyword>
<dbReference type="EMBL" id="CP045699">
    <property type="protein sequence ID" value="QGA64304.1"/>
    <property type="molecule type" value="Genomic_DNA"/>
</dbReference>
<organism evidence="3 4">
    <name type="scientific">Vibrio algicola</name>
    <dbReference type="NCBI Taxonomy" id="2662262"/>
    <lineage>
        <taxon>Bacteria</taxon>
        <taxon>Pseudomonadati</taxon>
        <taxon>Pseudomonadota</taxon>
        <taxon>Gammaproteobacteria</taxon>
        <taxon>Vibrionales</taxon>
        <taxon>Vibrionaceae</taxon>
        <taxon>Vibrio</taxon>
    </lineage>
</organism>
<keyword evidence="1" id="KW-0472">Membrane</keyword>
<dbReference type="Proteomes" id="UP000348942">
    <property type="component" value="Chromosome 1"/>
</dbReference>
<dbReference type="InterPro" id="IPR011836">
    <property type="entry name" value="YhdP"/>
</dbReference>
<protein>
    <submittedName>
        <fullName evidence="3">TIGR02099 family protein</fullName>
    </submittedName>
</protein>
<accession>A0A5Q0TBY2</accession>
<evidence type="ECO:0000313" key="3">
    <source>
        <dbReference type="EMBL" id="QGA64304.1"/>
    </source>
</evidence>
<feature type="transmembrane region" description="Helical" evidence="1">
    <location>
        <begin position="12"/>
        <end position="33"/>
    </location>
</feature>
<sequence>MTFATRLWRSLLWIVLTGAVLLAVIVIALRVFLPNLNQYRGEIESKIFQSTGVQVQVGSIKGYWENLTPSLALKNVKVVLPGEQVPIVTVGRSDLKLDLYSSLIHWQPKLDNVTIQSLQADVSRWSIIPNKDEPSKAVETESSNPKLLKQIKDVFLKQLGSFSVLDSSVIYLAPSGDVRQLDIDRLRFQNNNNHHKAEGVLSIAGVNLNKVSVIANFTEHGDLRYLDGDFFVSAQNIRITPWMTKFLKERTTIHSGRVSVNGWLTLKQGKPTDALVELQSSNLRWGEDKTAHQLVINHGVLKLKPVNKGWAVQGQQFDIQTDSKKWLAPKFALDWQPKTFAINVSQIEVDKLTPFVTLLADQKSNDDFIKQLQPTGLLTDIRVDIPRDQKKLTYSATLTDGSIKQHDLLPGFHKLSAKISGNKNTASIKASIKDDELPYGEVFQAPLRIKDSAVNLVWQSDNSGWKLWADKVEVSTPDLKAVGAFRLDFPKEKSPFLSFYAEADVLNAGETWRYLPTLALGRDLTDYLSAAIQGGTAKTAKLIWYGPLSTFPYHNHDGIFQIGVGLKNAKFSFDTAWPAITNLQLNLLFENDAMYLDSHSAKLMGVDAERITGKIPSLAPDGHIEITAKAKADGKDVRDYMLATPLVDSVGAALSAVQVSGPVTSTFKLNIPFDGGNARAWGYADLKDSPISVQSPPIDLTKASGRITFDNDVVKAKGIKANLLDQPISLDFTGQNQAGGYGVDVDVLGETSLTKLQKAIPSPWLKPLNGSAPWNLNLDLNLNDVGFTYQIDSQADLEYVTSSYPAPLGKGLGLKGKARMQAAGDQEHVSARITLPTAKYQADIDIRPSTPVIKASNFIVGKGDFKVSPIGGNYFAINTPKFDADKWIDFLMDGEHNVALKPVVPDAKPTIPAKTSLSKTQAAKTPVNTEVEKKTEKAEINFPVLPMPENVHITTKTLKLADLDWHNLKFLAVHQTKQWQMNLNSSEAVGSGQFVNKKDLRVNLSSAHIFVPQWEQSEKKTLISDLGKDDPLISDFDRQFHKSMPNLDLKVSDLWLQGYKVGTLDMQIQHDKDKLVWKTLDLKTGSNHLKSSGWWQLAGDKSHSNFKVNLTGDNNSEVMARFGISSGVQKASFVIDTSADWDGAPWSMKTDTLQGHLSSEFKDGVITDVNGAARLLGLFSLDSIIRKMKLDFTGVFDDGMTFDSIKGTGKMKKGVFVTNDLGMDGSAGDLKLRGSADLNTRLVDAEVTFYPDLTSSIPIVAAFAVTPQTALAVFALTKVLSPVVDVFTKVQYSIKGPLDAPDVKEISRSKGEYKLNEEKK</sequence>
<reference evidence="3 4" key="1">
    <citation type="submission" date="2019-10" db="EMBL/GenBank/DDBJ databases">
        <title>Vibrio sp. nov., isolated from Coralline algae surface.</title>
        <authorList>
            <person name="Geng Y."/>
            <person name="Zhang X."/>
        </authorList>
    </citation>
    <scope>NUCLEOTIDE SEQUENCE [LARGE SCALE GENOMIC DNA]</scope>
    <source>
        <strain evidence="3 4">SM1977</strain>
    </source>
</reference>
<evidence type="ECO:0000256" key="1">
    <source>
        <dbReference type="SAM" id="Phobius"/>
    </source>
</evidence>
<feature type="domain" description="YhdP central" evidence="2">
    <location>
        <begin position="1"/>
        <end position="1303"/>
    </location>
</feature>
<dbReference type="RefSeq" id="WP_153446159.1">
    <property type="nucleotide sequence ID" value="NZ_CP045699.1"/>
</dbReference>
<keyword evidence="4" id="KW-1185">Reference proteome</keyword>
<keyword evidence="1" id="KW-0812">Transmembrane</keyword>
<dbReference type="NCBIfam" id="TIGR02099">
    <property type="entry name" value="YhdP family protein"/>
    <property type="match status" value="1"/>
</dbReference>
<proteinExistence type="predicted"/>
<dbReference type="PANTHER" id="PTHR38690:SF1">
    <property type="entry name" value="PROTEASE"/>
    <property type="match status" value="1"/>
</dbReference>
<evidence type="ECO:0000259" key="2">
    <source>
        <dbReference type="Pfam" id="PF13116"/>
    </source>
</evidence>
<dbReference type="InterPro" id="IPR025263">
    <property type="entry name" value="YhdP_central"/>
</dbReference>